<protein>
    <recommendedName>
        <fullName evidence="1">YdhG-like domain-containing protein</fullName>
    </recommendedName>
</protein>
<reference evidence="2" key="1">
    <citation type="submission" date="2016-01" db="EMBL/GenBank/DDBJ databases">
        <title>Genome sequencing of Roseivirga ehrenbergii KMM 6017.</title>
        <authorList>
            <person name="Selvaratnam C."/>
            <person name="Thevarajoo S."/>
            <person name="Goh K.M."/>
            <person name="Ee R."/>
            <person name="Chan K.-G."/>
            <person name="Chong C.S."/>
        </authorList>
    </citation>
    <scope>NUCLEOTIDE SEQUENCE [LARGE SCALE GENOMIC DNA]</scope>
    <source>
        <strain evidence="2">KMM 6017</strain>
    </source>
</reference>
<sequence>MISDFDSYYLNKEEPNKSCLLALRSLILKQDVDVTETKKYGMPCFCFKKKMFCYLWTDKKTDEPYILFVEGKLLDHPKLETGTRARMKIFRVNPNANLPKDTIETLLQSALDLYRNGIIKIR</sequence>
<feature type="domain" description="YdhG-like" evidence="1">
    <location>
        <begin position="17"/>
        <end position="111"/>
    </location>
</feature>
<dbReference type="InterPro" id="IPR014922">
    <property type="entry name" value="YdhG-like"/>
</dbReference>
<dbReference type="Pfam" id="PF08818">
    <property type="entry name" value="DUF1801"/>
    <property type="match status" value="1"/>
</dbReference>
<dbReference type="EMBL" id="LQZQ01000045">
    <property type="protein sequence ID" value="KYG74514.1"/>
    <property type="molecule type" value="Genomic_DNA"/>
</dbReference>
<proteinExistence type="predicted"/>
<accession>A0A150X760</accession>
<dbReference type="SUPFAM" id="SSF159888">
    <property type="entry name" value="YdhG-like"/>
    <property type="match status" value="1"/>
</dbReference>
<dbReference type="AlphaFoldDB" id="A0A150X760"/>
<evidence type="ECO:0000313" key="3">
    <source>
        <dbReference type="Proteomes" id="UP000075583"/>
    </source>
</evidence>
<comment type="caution">
    <text evidence="2">The sequence shown here is derived from an EMBL/GenBank/DDBJ whole genome shotgun (WGS) entry which is preliminary data.</text>
</comment>
<gene>
    <name evidence="2" type="ORF">MB14_04700</name>
</gene>
<dbReference type="OrthoDB" id="670608at2"/>
<evidence type="ECO:0000259" key="1">
    <source>
        <dbReference type="Pfam" id="PF08818"/>
    </source>
</evidence>
<keyword evidence="3" id="KW-1185">Reference proteome</keyword>
<dbReference type="RefSeq" id="WP_062591619.1">
    <property type="nucleotide sequence ID" value="NZ_LQZQ01000045.1"/>
</dbReference>
<evidence type="ECO:0000313" key="2">
    <source>
        <dbReference type="EMBL" id="KYG74514.1"/>
    </source>
</evidence>
<name>A0A150X760_ROSEK</name>
<dbReference type="Gene3D" id="3.90.1150.200">
    <property type="match status" value="1"/>
</dbReference>
<dbReference type="STRING" id="279360.MB14_04700"/>
<dbReference type="Proteomes" id="UP000075583">
    <property type="component" value="Unassembled WGS sequence"/>
</dbReference>
<organism evidence="2 3">
    <name type="scientific">Roseivirga ehrenbergii (strain DSM 102268 / JCM 13514 / KCTC 12282 / NCIMB 14502 / KMM 6017)</name>
    <dbReference type="NCBI Taxonomy" id="279360"/>
    <lineage>
        <taxon>Bacteria</taxon>
        <taxon>Pseudomonadati</taxon>
        <taxon>Bacteroidota</taxon>
        <taxon>Cytophagia</taxon>
        <taxon>Cytophagales</taxon>
        <taxon>Roseivirgaceae</taxon>
        <taxon>Roseivirga</taxon>
    </lineage>
</organism>